<evidence type="ECO:0000256" key="1">
    <source>
        <dbReference type="SAM" id="Phobius"/>
    </source>
</evidence>
<dbReference type="PANTHER" id="PTHR41795">
    <property type="entry name" value="EXOPOLYSACCHARIDE SYNTHESIS PROTEIN"/>
    <property type="match status" value="1"/>
</dbReference>
<feature type="transmembrane region" description="Helical" evidence="1">
    <location>
        <begin position="122"/>
        <end position="143"/>
    </location>
</feature>
<dbReference type="EMBL" id="CP039691">
    <property type="protein sequence ID" value="QCI97296.1"/>
    <property type="molecule type" value="Genomic_DNA"/>
</dbReference>
<gene>
    <name evidence="2" type="ORF">CFBP5473_04790</name>
</gene>
<evidence type="ECO:0000313" key="2">
    <source>
        <dbReference type="EMBL" id="QCI97296.1"/>
    </source>
</evidence>
<evidence type="ECO:0000313" key="3">
    <source>
        <dbReference type="Proteomes" id="UP000298545"/>
    </source>
</evidence>
<keyword evidence="1" id="KW-0472">Membrane</keyword>
<proteinExistence type="predicted"/>
<dbReference type="AlphaFoldDB" id="A0A4D7DSI7"/>
<feature type="transmembrane region" description="Helical" evidence="1">
    <location>
        <begin position="59"/>
        <end position="77"/>
    </location>
</feature>
<name>A0A4D7DSI7_9HYPH</name>
<protein>
    <submittedName>
        <fullName evidence="2">Exopolysaccharide biosynthesis protein</fullName>
    </submittedName>
</protein>
<reference evidence="2 3" key="1">
    <citation type="submission" date="2019-04" db="EMBL/GenBank/DDBJ databases">
        <title>Complete genome sequence of Agrobacterium larrymoorei CFBP5473.</title>
        <authorList>
            <person name="Haryono M."/>
            <person name="Chou L."/>
            <person name="Lin Y.-C."/>
            <person name="Lai E.-M."/>
            <person name="Kuo C.-H."/>
        </authorList>
    </citation>
    <scope>NUCLEOTIDE SEQUENCE [LARGE SCALE GENOMIC DNA]</scope>
    <source>
        <strain evidence="2 3">CFBP5473</strain>
    </source>
</reference>
<sequence>MMDDKTRHHSMAVALKNLPLGLPERVSLDNLLDQLGDKAIAFVLLVFAIPAIIPTPGIPAGMIFGTALAILSLQIIFRARKLVLPGFIGRLSVSRSIIELTANKAAPRLEKLEKLLKPRGHVLARFAGPAFIGIVIFLMAVLIALPIPFGNTLPGITILIIALALAQRDDLALLGGLVLAILSVLFSIGIVYGGWALISAWFGFGQTPV</sequence>
<dbReference type="PIRSF" id="PIRSF033239">
    <property type="entry name" value="ExoD"/>
    <property type="match status" value="1"/>
</dbReference>
<feature type="transmembrane region" description="Helical" evidence="1">
    <location>
        <begin position="149"/>
        <end position="166"/>
    </location>
</feature>
<organism evidence="2 3">
    <name type="scientific">Agrobacterium larrymoorei</name>
    <dbReference type="NCBI Taxonomy" id="160699"/>
    <lineage>
        <taxon>Bacteria</taxon>
        <taxon>Pseudomonadati</taxon>
        <taxon>Pseudomonadota</taxon>
        <taxon>Alphaproteobacteria</taxon>
        <taxon>Hyphomicrobiales</taxon>
        <taxon>Rhizobiaceae</taxon>
        <taxon>Rhizobium/Agrobacterium group</taxon>
        <taxon>Agrobacterium</taxon>
    </lineage>
</organism>
<dbReference type="OrthoDB" id="8550083at2"/>
<dbReference type="Proteomes" id="UP000298545">
    <property type="component" value="Chromosome circular"/>
</dbReference>
<keyword evidence="1" id="KW-1133">Transmembrane helix</keyword>
<accession>A0A4D7DSI7</accession>
<dbReference type="InterPro" id="IPR010331">
    <property type="entry name" value="ExoD"/>
</dbReference>
<dbReference type="Pfam" id="PF06055">
    <property type="entry name" value="ExoD"/>
    <property type="match status" value="1"/>
</dbReference>
<dbReference type="KEGG" id="alf:CFBP5473_04790"/>
<keyword evidence="1" id="KW-0812">Transmembrane</keyword>
<dbReference type="STRING" id="1367849.GCA_000518585_01411"/>
<feature type="transmembrane region" description="Helical" evidence="1">
    <location>
        <begin position="173"/>
        <end position="204"/>
    </location>
</feature>
<dbReference type="PANTHER" id="PTHR41795:SF1">
    <property type="entry name" value="EXOPOLYSACCHARIDE SYNTHESIS PROTEIN"/>
    <property type="match status" value="1"/>
</dbReference>